<organism evidence="1 2">
    <name type="scientific">Lactococcus lactis</name>
    <dbReference type="NCBI Taxonomy" id="1358"/>
    <lineage>
        <taxon>Bacteria</taxon>
        <taxon>Bacillati</taxon>
        <taxon>Bacillota</taxon>
        <taxon>Bacilli</taxon>
        <taxon>Lactobacillales</taxon>
        <taxon>Streptococcaceae</taxon>
        <taxon>Lactococcus</taxon>
    </lineage>
</organism>
<reference evidence="1 2" key="1">
    <citation type="submission" date="2019-01" db="EMBL/GenBank/DDBJ databases">
        <title>Whole genome sequence of Lactococcus lactis isolated from cow milk.</title>
        <authorList>
            <person name="Sundararaman A."/>
            <person name="Tamang J.-P."/>
            <person name="Halami P."/>
        </authorList>
    </citation>
    <scope>NUCLEOTIDE SEQUENCE [LARGE SCALE GENOMIC DNA]</scope>
    <source>
        <strain evidence="1 2">C2D</strain>
    </source>
</reference>
<dbReference type="EMBL" id="SAXH01000063">
    <property type="protein sequence ID" value="RWR43486.1"/>
    <property type="molecule type" value="Genomic_DNA"/>
</dbReference>
<dbReference type="AlphaFoldDB" id="A0A3S4MA36"/>
<dbReference type="RefSeq" id="WP_128268214.1">
    <property type="nucleotide sequence ID" value="NZ_JACCJA010000043.1"/>
</dbReference>
<evidence type="ECO:0000313" key="1">
    <source>
        <dbReference type="EMBL" id="RWR43486.1"/>
    </source>
</evidence>
<comment type="caution">
    <text evidence="1">The sequence shown here is derived from an EMBL/GenBank/DDBJ whole genome shotgun (WGS) entry which is preliminary data.</text>
</comment>
<accession>A0A3S4MA36</accession>
<name>A0A3S4MA36_9LACT</name>
<proteinExistence type="predicted"/>
<evidence type="ECO:0000313" key="2">
    <source>
        <dbReference type="Proteomes" id="UP000285859"/>
    </source>
</evidence>
<protein>
    <submittedName>
        <fullName evidence="1">Uncharacterized protein</fullName>
    </submittedName>
</protein>
<gene>
    <name evidence="1" type="ORF">EO246_13055</name>
</gene>
<sequence>MAIQQKNNRNILANITIGELPAAFISSEIQEDGTMILTCNVNNPGLFFSSEDGKNDALKVFDEAIDIAKDLSVKYSSESNLTN</sequence>
<dbReference type="Proteomes" id="UP000285859">
    <property type="component" value="Unassembled WGS sequence"/>
</dbReference>